<dbReference type="GO" id="GO:0006420">
    <property type="term" value="P:arginyl-tRNA aminoacylation"/>
    <property type="evidence" value="ECO:0007669"/>
    <property type="project" value="InterPro"/>
</dbReference>
<dbReference type="InterPro" id="IPR035684">
    <property type="entry name" value="ArgRS_core"/>
</dbReference>
<comment type="function">
    <text evidence="2">Catalyzes the attachment of arginine to tRNA(Arg) in a two-step reaction: arginine is first activated by ATP to form Arg-AMP and then transferred to the acceptor end of tRNA(Arg).</text>
</comment>
<proteinExistence type="inferred from homology"/>
<evidence type="ECO:0000259" key="4">
    <source>
        <dbReference type="Pfam" id="PF00750"/>
    </source>
</evidence>
<keyword evidence="3" id="KW-0648">Protein biosynthesis</keyword>
<evidence type="ECO:0000313" key="6">
    <source>
        <dbReference type="Proteomes" id="UP000887116"/>
    </source>
</evidence>
<organism evidence="5 6">
    <name type="scientific">Trichonephila clavata</name>
    <name type="common">Joro spider</name>
    <name type="synonym">Nephila clavata</name>
    <dbReference type="NCBI Taxonomy" id="2740835"/>
    <lineage>
        <taxon>Eukaryota</taxon>
        <taxon>Metazoa</taxon>
        <taxon>Ecdysozoa</taxon>
        <taxon>Arthropoda</taxon>
        <taxon>Chelicerata</taxon>
        <taxon>Arachnida</taxon>
        <taxon>Araneae</taxon>
        <taxon>Araneomorphae</taxon>
        <taxon>Entelegynae</taxon>
        <taxon>Araneoidea</taxon>
        <taxon>Nephilidae</taxon>
        <taxon>Trichonephila</taxon>
    </lineage>
</organism>
<dbReference type="AlphaFoldDB" id="A0A8X6JFT3"/>
<reference evidence="5" key="1">
    <citation type="submission" date="2020-07" db="EMBL/GenBank/DDBJ databases">
        <title>Multicomponent nature underlies the extraordinary mechanical properties of spider dragline silk.</title>
        <authorList>
            <person name="Kono N."/>
            <person name="Nakamura H."/>
            <person name="Mori M."/>
            <person name="Yoshida Y."/>
            <person name="Ohtoshi R."/>
            <person name="Malay A.D."/>
            <person name="Moran D.A.P."/>
            <person name="Tomita M."/>
            <person name="Numata K."/>
            <person name="Arakawa K."/>
        </authorList>
    </citation>
    <scope>NUCLEOTIDE SEQUENCE</scope>
</reference>
<accession>A0A8X6JFT3</accession>
<feature type="domain" description="Arginyl-tRNA synthetase catalytic core" evidence="4">
    <location>
        <begin position="125"/>
        <end position="456"/>
    </location>
</feature>
<keyword evidence="6" id="KW-1185">Reference proteome</keyword>
<keyword evidence="3" id="KW-0067">ATP-binding</keyword>
<gene>
    <name evidence="5" type="primary">argS</name>
    <name evidence="5" type="ORF">TNCT_633941</name>
</gene>
<dbReference type="GO" id="GO:0004814">
    <property type="term" value="F:arginine-tRNA ligase activity"/>
    <property type="evidence" value="ECO:0007669"/>
    <property type="project" value="InterPro"/>
</dbReference>
<evidence type="ECO:0000256" key="1">
    <source>
        <dbReference type="ARBA" id="ARBA00039495"/>
    </source>
</evidence>
<evidence type="ECO:0000256" key="2">
    <source>
        <dbReference type="ARBA" id="ARBA00049595"/>
    </source>
</evidence>
<evidence type="ECO:0000313" key="5">
    <source>
        <dbReference type="EMBL" id="GFR33630.1"/>
    </source>
</evidence>
<name>A0A8X6JFT3_TRICU</name>
<dbReference type="Gene3D" id="3.40.50.620">
    <property type="entry name" value="HUPs"/>
    <property type="match status" value="1"/>
</dbReference>
<dbReference type="GO" id="GO:0005739">
    <property type="term" value="C:mitochondrion"/>
    <property type="evidence" value="ECO:0007669"/>
    <property type="project" value="TreeGrafter"/>
</dbReference>
<protein>
    <recommendedName>
        <fullName evidence="1">Probable arginine--tRNA ligase, mitochondrial</fullName>
    </recommendedName>
</protein>
<keyword evidence="3 5" id="KW-0436">Ligase</keyword>
<dbReference type="GO" id="GO:0032543">
    <property type="term" value="P:mitochondrial translation"/>
    <property type="evidence" value="ECO:0007669"/>
    <property type="project" value="TreeGrafter"/>
</dbReference>
<dbReference type="InterPro" id="IPR001278">
    <property type="entry name" value="Arg-tRNA-ligase"/>
</dbReference>
<dbReference type="InterPro" id="IPR014729">
    <property type="entry name" value="Rossmann-like_a/b/a_fold"/>
</dbReference>
<dbReference type="SUPFAM" id="SSF52374">
    <property type="entry name" value="Nucleotidylyl transferase"/>
    <property type="match status" value="1"/>
</dbReference>
<feature type="non-terminal residue" evidence="5">
    <location>
        <position position="1"/>
    </location>
</feature>
<dbReference type="EMBL" id="BMAO01019894">
    <property type="protein sequence ID" value="GFR33630.1"/>
    <property type="molecule type" value="Genomic_DNA"/>
</dbReference>
<dbReference type="Pfam" id="PF00750">
    <property type="entry name" value="tRNA-synt_1d"/>
    <property type="match status" value="1"/>
</dbReference>
<keyword evidence="3" id="KW-0030">Aminoacyl-tRNA synthetase</keyword>
<comment type="similarity">
    <text evidence="3">Belongs to the class-I aminoacyl-tRNA synthetase family.</text>
</comment>
<dbReference type="Proteomes" id="UP000887116">
    <property type="component" value="Unassembled WGS sequence"/>
</dbReference>
<dbReference type="GO" id="GO:0005524">
    <property type="term" value="F:ATP binding"/>
    <property type="evidence" value="ECO:0007669"/>
    <property type="project" value="UniProtKB-KW"/>
</dbReference>
<keyword evidence="3" id="KW-0547">Nucleotide-binding</keyword>
<dbReference type="PANTHER" id="PTHR11956:SF11">
    <property type="entry name" value="ARGININE--TRNA LIGASE, MITOCHONDRIAL-RELATED"/>
    <property type="match status" value="1"/>
</dbReference>
<dbReference type="OrthoDB" id="68056at2759"/>
<dbReference type="PANTHER" id="PTHR11956">
    <property type="entry name" value="ARGINYL-TRNA SYNTHETASE"/>
    <property type="match status" value="1"/>
</dbReference>
<evidence type="ECO:0000256" key="3">
    <source>
        <dbReference type="RuleBase" id="RU363038"/>
    </source>
</evidence>
<sequence length="510" mass="58526">MASFFRWSIANKVIPVLKKASVNEEFLQPSVISTLVKVDRTPGHLPQLLIPFEKLKNASFQKNDLINPKELVTLLRNQGLPTAEGFTDITLDESSSSIKFTVDKHVFSKIILMDICSNNDILFKNSCFFQNIPQKNVLIECWSPKIGEVFNMAHFRSAIHTNFIANINRIAGHDVTKTRHIKEFYFESALLLTGFEYLGSTAEFLDKPCEHLSEVSKAAMSKYKNDLDFKDKVDYCSQALQEDHSFNLSDWRYLQDLCTEQHYSIYKKIGLRYDDAHTDSSYFPKIEEVEKDLLRKNLIVIQDDGRVKVNINSDVEGDENISYNEMNSFLFHLSSRIFHASYQKKRHDFDVMYYVAPTSEKKSFSLVNLLLKELGHDWADNLHHIRLKNISQLKGYKRGAEEIMNHAKVFLKRSLQKDLQMQSVEAAEQIAETLSLSSLAIYDMKHRRNVDYDFTWKNILSLGQNSGATLQLCHAGLLGLLEEADYKFNSDADTSPLSEPAAQNLIKHLA</sequence>
<comment type="caution">
    <text evidence="5">The sequence shown here is derived from an EMBL/GenBank/DDBJ whole genome shotgun (WGS) entry which is preliminary data.</text>
</comment>